<keyword evidence="4" id="KW-0808">Transferase</keyword>
<dbReference type="CDD" id="cd11644">
    <property type="entry name" value="Precorrin-6Y-MT"/>
    <property type="match status" value="1"/>
</dbReference>
<dbReference type="InterPro" id="IPR050714">
    <property type="entry name" value="Cobalamin_biosynth_MTase"/>
</dbReference>
<dbReference type="PANTHER" id="PTHR43182">
    <property type="entry name" value="COBALT-PRECORRIN-6B C(15)-METHYLTRANSFERASE (DECARBOXYLATING)"/>
    <property type="match status" value="1"/>
</dbReference>
<comment type="pathway">
    <text evidence="1">Cofactor biosynthesis; adenosylcobalamin biosynthesis.</text>
</comment>
<evidence type="ECO:0000259" key="6">
    <source>
        <dbReference type="Pfam" id="PF00590"/>
    </source>
</evidence>
<feature type="domain" description="Tetrapyrrole methylase" evidence="6">
    <location>
        <begin position="21"/>
        <end position="206"/>
    </location>
</feature>
<dbReference type="PIRSF" id="PIRSF036428">
    <property type="entry name" value="CobL"/>
    <property type="match status" value="1"/>
</dbReference>
<evidence type="ECO:0000256" key="5">
    <source>
        <dbReference type="ARBA" id="ARBA00022691"/>
    </source>
</evidence>
<keyword evidence="3" id="KW-0489">Methyltransferase</keyword>
<dbReference type="InterPro" id="IPR000878">
    <property type="entry name" value="4pyrrol_Mease"/>
</dbReference>
<name>A0ABU3SD91_9HYPH</name>
<keyword evidence="8" id="KW-1185">Reference proteome</keyword>
<comment type="caution">
    <text evidence="7">The sequence shown here is derived from an EMBL/GenBank/DDBJ whole genome shotgun (WGS) entry which is preliminary data.</text>
</comment>
<dbReference type="SUPFAM" id="SSF53790">
    <property type="entry name" value="Tetrapyrrole methylase"/>
    <property type="match status" value="1"/>
</dbReference>
<evidence type="ECO:0000256" key="4">
    <source>
        <dbReference type="ARBA" id="ARBA00022679"/>
    </source>
</evidence>
<dbReference type="Gene3D" id="3.40.50.150">
    <property type="entry name" value="Vaccinia Virus protein VP39"/>
    <property type="match status" value="1"/>
</dbReference>
<dbReference type="InterPro" id="IPR035996">
    <property type="entry name" value="4pyrrol_Methylase_sf"/>
</dbReference>
<dbReference type="Gene3D" id="3.40.1010.10">
    <property type="entry name" value="Cobalt-precorrin-4 Transmethylase, Domain 1"/>
    <property type="match status" value="1"/>
</dbReference>
<evidence type="ECO:0000313" key="8">
    <source>
        <dbReference type="Proteomes" id="UP001254257"/>
    </source>
</evidence>
<keyword evidence="2" id="KW-0169">Cobalamin biosynthesis</keyword>
<dbReference type="InterPro" id="IPR014777">
    <property type="entry name" value="4pyrrole_Mease_sub1"/>
</dbReference>
<dbReference type="Proteomes" id="UP001254257">
    <property type="component" value="Unassembled WGS sequence"/>
</dbReference>
<dbReference type="InterPro" id="IPR029063">
    <property type="entry name" value="SAM-dependent_MTases_sf"/>
</dbReference>
<evidence type="ECO:0000256" key="1">
    <source>
        <dbReference type="ARBA" id="ARBA00004953"/>
    </source>
</evidence>
<dbReference type="SUPFAM" id="SSF53335">
    <property type="entry name" value="S-adenosyl-L-methionine-dependent methyltransferases"/>
    <property type="match status" value="1"/>
</dbReference>
<protein>
    <submittedName>
        <fullName evidence="7">Precorrin-6y C5,15-methyltransferase (Decarboxylating) subunit CbiE</fullName>
    </submittedName>
</protein>
<evidence type="ECO:0000256" key="2">
    <source>
        <dbReference type="ARBA" id="ARBA00022573"/>
    </source>
</evidence>
<dbReference type="InterPro" id="IPR012818">
    <property type="entry name" value="CbiE"/>
</dbReference>
<accession>A0ABU3SD91</accession>
<organism evidence="7 8">
    <name type="scientific">Bosea rubneri</name>
    <dbReference type="NCBI Taxonomy" id="3075434"/>
    <lineage>
        <taxon>Bacteria</taxon>
        <taxon>Pseudomonadati</taxon>
        <taxon>Pseudomonadota</taxon>
        <taxon>Alphaproteobacteria</taxon>
        <taxon>Hyphomicrobiales</taxon>
        <taxon>Boseaceae</taxon>
        <taxon>Bosea</taxon>
    </lineage>
</organism>
<dbReference type="NCBIfam" id="TIGR02469">
    <property type="entry name" value="CbiT"/>
    <property type="match status" value="1"/>
</dbReference>
<keyword evidence="5" id="KW-0949">S-adenosyl-L-methionine</keyword>
<dbReference type="InterPro" id="IPR014008">
    <property type="entry name" value="Cbl_synth_MTase_CbiT"/>
</dbReference>
<reference evidence="7 8" key="1">
    <citation type="submission" date="2023-09" db="EMBL/GenBank/DDBJ databases">
        <title>Whole genome shotgun sequencing (WGS) of Bosea sp. ZW T0_25, isolated from stored onions (Allium cepa).</title>
        <authorList>
            <person name="Stoll D.A."/>
            <person name="Huch M."/>
        </authorList>
    </citation>
    <scope>NUCLEOTIDE SEQUENCE [LARGE SCALE GENOMIC DNA]</scope>
    <source>
        <strain evidence="7 8">ZW T0_25</strain>
    </source>
</reference>
<proteinExistence type="predicted"/>
<dbReference type="InterPro" id="IPR014776">
    <property type="entry name" value="4pyrrole_Mease_sub2"/>
</dbReference>
<dbReference type="EMBL" id="JAWDID010000045">
    <property type="protein sequence ID" value="MDU0342666.1"/>
    <property type="molecule type" value="Genomic_DNA"/>
</dbReference>
<dbReference type="Gene3D" id="3.30.950.10">
    <property type="entry name" value="Methyltransferase, Cobalt-precorrin-4 Transmethylase, Domain 2"/>
    <property type="match status" value="1"/>
</dbReference>
<dbReference type="Pfam" id="PF00590">
    <property type="entry name" value="TP_methylase"/>
    <property type="match status" value="1"/>
</dbReference>
<dbReference type="NCBIfam" id="TIGR02467">
    <property type="entry name" value="CbiE"/>
    <property type="match status" value="1"/>
</dbReference>
<dbReference type="RefSeq" id="WP_316020429.1">
    <property type="nucleotide sequence ID" value="NZ_JAWDID010000045.1"/>
</dbReference>
<dbReference type="CDD" id="cd02440">
    <property type="entry name" value="AdoMet_MTases"/>
    <property type="match status" value="1"/>
</dbReference>
<sequence length="417" mass="44286">MNQFSRETGELSSTGPTGPWLSLVGLGEDGPSGLCADALAALKQAEIVFGGERHLKLIGDVPGEARAWPQPFRNALPAILAERGRAVCVLATSDPFHYGIGAGLTKALAPEEMRVIPQLSAFSMACTRMRWPQEECALVSLHGRALQRIIPLLQPGARILALSWDESTPAAVAALLSERGLGASSLTVLEALGGPKERIRETRAQDFAFDGIVPLNMLAVSVVADDDAQILPLANGLADEWFENDGQLTKADIRAITLSALAPRAGELLWDVGAGSGSIGIEWCLRHRHNRAIAFEEQPERAARIGRNRLALGAPPIEIVEGKAPGSFAGKTSPDAVFIGGGLTEPGLFEAAFAALKPRGRLVANAVTLEGEARLAALFAQHGGNLRRIGIAHLDPVGTMHGWRPAMPVTQWRVVKP</sequence>
<evidence type="ECO:0000313" key="7">
    <source>
        <dbReference type="EMBL" id="MDU0342666.1"/>
    </source>
</evidence>
<evidence type="ECO:0000256" key="3">
    <source>
        <dbReference type="ARBA" id="ARBA00022603"/>
    </source>
</evidence>
<gene>
    <name evidence="7" type="primary">cbiE</name>
    <name evidence="7" type="ORF">RKE40_22440</name>
</gene>
<dbReference type="InterPro" id="IPR006365">
    <property type="entry name" value="Cbl_synth_CobL"/>
</dbReference>
<dbReference type="PANTHER" id="PTHR43182:SF1">
    <property type="entry name" value="COBALT-PRECORRIN-7 C(5)-METHYLTRANSFERASE"/>
    <property type="match status" value="1"/>
</dbReference>